<protein>
    <submittedName>
        <fullName evidence="1">Uncharacterized protein</fullName>
    </submittedName>
</protein>
<sequence length="111" mass="11850">MGLIREGVSLNSATGIVMRNHELVESVEGRDSDISASITIEALELSVDLDPSVDLTGEPSIKDLVSFLLGLSLSSGTKTPVIFWHIIPTVGSVHTLSVVSSGRKGQNIYMR</sequence>
<keyword evidence="2" id="KW-1185">Reference proteome</keyword>
<dbReference type="Proteomes" id="UP000187455">
    <property type="component" value="Unassembled WGS sequence"/>
</dbReference>
<evidence type="ECO:0000313" key="2">
    <source>
        <dbReference type="Proteomes" id="UP000187455"/>
    </source>
</evidence>
<name>A0A1R0GM37_9FUNG</name>
<organism evidence="1 2">
    <name type="scientific">Smittium mucronatum</name>
    <dbReference type="NCBI Taxonomy" id="133383"/>
    <lineage>
        <taxon>Eukaryota</taxon>
        <taxon>Fungi</taxon>
        <taxon>Fungi incertae sedis</taxon>
        <taxon>Zoopagomycota</taxon>
        <taxon>Kickxellomycotina</taxon>
        <taxon>Harpellomycetes</taxon>
        <taxon>Harpellales</taxon>
        <taxon>Legeriomycetaceae</taxon>
        <taxon>Smittium</taxon>
    </lineage>
</organism>
<gene>
    <name evidence="1" type="ORF">AYI68_g8022</name>
</gene>
<feature type="non-terminal residue" evidence="1">
    <location>
        <position position="111"/>
    </location>
</feature>
<accession>A0A1R0GM37</accession>
<proteinExistence type="predicted"/>
<dbReference type="EMBL" id="LSSL01007558">
    <property type="protein sequence ID" value="OLY77940.1"/>
    <property type="molecule type" value="Genomic_DNA"/>
</dbReference>
<comment type="caution">
    <text evidence="1">The sequence shown here is derived from an EMBL/GenBank/DDBJ whole genome shotgun (WGS) entry which is preliminary data.</text>
</comment>
<dbReference type="AlphaFoldDB" id="A0A1R0GM37"/>
<reference evidence="1 2" key="1">
    <citation type="journal article" date="2016" name="Mol. Biol. Evol.">
        <title>Genome-Wide Survey of Gut Fungi (Harpellales) Reveals the First Horizontally Transferred Ubiquitin Gene from a Mosquito Host.</title>
        <authorList>
            <person name="Wang Y."/>
            <person name="White M.M."/>
            <person name="Kvist S."/>
            <person name="Moncalvo J.M."/>
        </authorList>
    </citation>
    <scope>NUCLEOTIDE SEQUENCE [LARGE SCALE GENOMIC DNA]</scope>
    <source>
        <strain evidence="1 2">ALG-7-W6</strain>
    </source>
</reference>
<evidence type="ECO:0000313" key="1">
    <source>
        <dbReference type="EMBL" id="OLY77940.1"/>
    </source>
</evidence>